<sequence length="44" mass="4866">MGKLIVVMYVAITLLFLGLAMVMDDRHHPATDGQTSYVDVDINT</sequence>
<feature type="transmembrane region" description="Helical" evidence="1">
    <location>
        <begin position="6"/>
        <end position="23"/>
    </location>
</feature>
<keyword evidence="1" id="KW-0812">Transmembrane</keyword>
<evidence type="ECO:0000256" key="1">
    <source>
        <dbReference type="SAM" id="Phobius"/>
    </source>
</evidence>
<reference evidence="2" key="1">
    <citation type="journal article" date="2015" name="Nature">
        <title>Complex archaea that bridge the gap between prokaryotes and eukaryotes.</title>
        <authorList>
            <person name="Spang A."/>
            <person name="Saw J.H."/>
            <person name="Jorgensen S.L."/>
            <person name="Zaremba-Niedzwiedzka K."/>
            <person name="Martijn J."/>
            <person name="Lind A.E."/>
            <person name="van Eijk R."/>
            <person name="Schleper C."/>
            <person name="Guy L."/>
            <person name="Ettema T.J."/>
        </authorList>
    </citation>
    <scope>NUCLEOTIDE SEQUENCE</scope>
</reference>
<organism evidence="2">
    <name type="scientific">marine sediment metagenome</name>
    <dbReference type="NCBI Taxonomy" id="412755"/>
    <lineage>
        <taxon>unclassified sequences</taxon>
        <taxon>metagenomes</taxon>
        <taxon>ecological metagenomes</taxon>
    </lineage>
</organism>
<comment type="caution">
    <text evidence="2">The sequence shown here is derived from an EMBL/GenBank/DDBJ whole genome shotgun (WGS) entry which is preliminary data.</text>
</comment>
<dbReference type="AlphaFoldDB" id="A0A0F9K378"/>
<protein>
    <submittedName>
        <fullName evidence="2">Uncharacterized protein</fullName>
    </submittedName>
</protein>
<accession>A0A0F9K378</accession>
<name>A0A0F9K378_9ZZZZ</name>
<keyword evidence="1" id="KW-0472">Membrane</keyword>
<keyword evidence="1" id="KW-1133">Transmembrane helix</keyword>
<gene>
    <name evidence="2" type="ORF">LCGC14_1751270</name>
</gene>
<proteinExistence type="predicted"/>
<evidence type="ECO:0000313" key="2">
    <source>
        <dbReference type="EMBL" id="KKM05718.1"/>
    </source>
</evidence>
<dbReference type="EMBL" id="LAZR01016156">
    <property type="protein sequence ID" value="KKM05718.1"/>
    <property type="molecule type" value="Genomic_DNA"/>
</dbReference>